<sequence length="112" mass="12424">MLTKSVATVISHPRILSRVITRCQRMFLNSSSSSSGGGLRTVGLPDEADVDVPRALQLQYPKVVLVNVVVGNVAVAATASTRRIEIYRIRIRIRMIIMIRCHLHMLLCSHMG</sequence>
<dbReference type="Proteomes" id="UP001341281">
    <property type="component" value="Chromosome 10"/>
</dbReference>
<evidence type="ECO:0000313" key="2">
    <source>
        <dbReference type="Proteomes" id="UP001341281"/>
    </source>
</evidence>
<keyword evidence="2" id="KW-1185">Reference proteome</keyword>
<dbReference type="AlphaFoldDB" id="A0AAQ3UQV6"/>
<reference evidence="1 2" key="1">
    <citation type="submission" date="2024-02" db="EMBL/GenBank/DDBJ databases">
        <title>High-quality chromosome-scale genome assembly of Pensacola bahiagrass (Paspalum notatum Flugge var. saurae).</title>
        <authorList>
            <person name="Vega J.M."/>
            <person name="Podio M."/>
            <person name="Orjuela J."/>
            <person name="Siena L.A."/>
            <person name="Pessino S.C."/>
            <person name="Combes M.C."/>
            <person name="Mariac C."/>
            <person name="Albertini E."/>
            <person name="Pupilli F."/>
            <person name="Ortiz J.P.A."/>
            <person name="Leblanc O."/>
        </authorList>
    </citation>
    <scope>NUCLEOTIDE SEQUENCE [LARGE SCALE GENOMIC DNA]</scope>
    <source>
        <strain evidence="1">R1</strain>
        <tissue evidence="1">Leaf</tissue>
    </source>
</reference>
<evidence type="ECO:0000313" key="1">
    <source>
        <dbReference type="EMBL" id="WVZ96705.1"/>
    </source>
</evidence>
<gene>
    <name evidence="1" type="ORF">U9M48_042307</name>
</gene>
<proteinExistence type="predicted"/>
<organism evidence="1 2">
    <name type="scientific">Paspalum notatum var. saurae</name>
    <dbReference type="NCBI Taxonomy" id="547442"/>
    <lineage>
        <taxon>Eukaryota</taxon>
        <taxon>Viridiplantae</taxon>
        <taxon>Streptophyta</taxon>
        <taxon>Embryophyta</taxon>
        <taxon>Tracheophyta</taxon>
        <taxon>Spermatophyta</taxon>
        <taxon>Magnoliopsida</taxon>
        <taxon>Liliopsida</taxon>
        <taxon>Poales</taxon>
        <taxon>Poaceae</taxon>
        <taxon>PACMAD clade</taxon>
        <taxon>Panicoideae</taxon>
        <taxon>Andropogonodae</taxon>
        <taxon>Paspaleae</taxon>
        <taxon>Paspalinae</taxon>
        <taxon>Paspalum</taxon>
    </lineage>
</organism>
<protein>
    <submittedName>
        <fullName evidence="1">Uncharacterized protein</fullName>
    </submittedName>
</protein>
<dbReference type="EMBL" id="CP144754">
    <property type="protein sequence ID" value="WVZ96705.1"/>
    <property type="molecule type" value="Genomic_DNA"/>
</dbReference>
<name>A0AAQ3UQV6_PASNO</name>
<accession>A0AAQ3UQV6</accession>